<sequence length="122" mass="13679">MKHSMSAWRDDHYISLSEILLCIGKSLTDLQWYVKITEVAPEPGAEQLEALSPAAPLSIFQLLHLVTPGIQIIDGEITAKDESGKQRLLLRAVDSSSWDVETDLEHIVRALEDSYPELTHIE</sequence>
<dbReference type="Proteomes" id="UP000182400">
    <property type="component" value="Unassembled WGS sequence"/>
</dbReference>
<name>A0A1I5PRA6_9GAMM</name>
<reference evidence="1 2" key="1">
    <citation type="submission" date="2016-10" db="EMBL/GenBank/DDBJ databases">
        <authorList>
            <person name="de Groot N.N."/>
        </authorList>
    </citation>
    <scope>NUCLEOTIDE SEQUENCE [LARGE SCALE GENOMIC DNA]</scope>
    <source>
        <strain evidence="1 2">CCUG 59231</strain>
    </source>
</reference>
<proteinExistence type="predicted"/>
<accession>A0A1I5PRA6</accession>
<dbReference type="EMBL" id="FOWP01000010">
    <property type="protein sequence ID" value="SFP36554.1"/>
    <property type="molecule type" value="Genomic_DNA"/>
</dbReference>
<dbReference type="AlphaFoldDB" id="A0A1I5PRA6"/>
<dbReference type="STRING" id="658457.SAMN05216601_1107"/>
<gene>
    <name evidence="1" type="ORF">SAMN05216601_1107</name>
</gene>
<evidence type="ECO:0000313" key="2">
    <source>
        <dbReference type="Proteomes" id="UP000182400"/>
    </source>
</evidence>
<organism evidence="1 2">
    <name type="scientific">Ectopseudomonas composti</name>
    <dbReference type="NCBI Taxonomy" id="658457"/>
    <lineage>
        <taxon>Bacteria</taxon>
        <taxon>Pseudomonadati</taxon>
        <taxon>Pseudomonadota</taxon>
        <taxon>Gammaproteobacteria</taxon>
        <taxon>Pseudomonadales</taxon>
        <taxon>Pseudomonadaceae</taxon>
        <taxon>Ectopseudomonas</taxon>
    </lineage>
</organism>
<protein>
    <submittedName>
        <fullName evidence="1">Uncharacterized protein</fullName>
    </submittedName>
</protein>
<evidence type="ECO:0000313" key="1">
    <source>
        <dbReference type="EMBL" id="SFP36554.1"/>
    </source>
</evidence>